<evidence type="ECO:0000313" key="1">
    <source>
        <dbReference type="EMBL" id="PWL55142.1"/>
    </source>
</evidence>
<accession>A0A316M9D0</accession>
<name>A0A316M9D0_9CLOT</name>
<sequence length="292" mass="32539">MPNNIALSKNYVPMLDEVYKEASVTSVLDSDAGTVRAGANSNEILVAKLSMDGLKDYSRNSGYSKGDVKLEWETLKYNYDRGIKFEVDTMDNEETIELSFGRLGAEFMRTKVAPETDAVTISSLAKEDTKAKTETLATGEQVLESLRAIQSEMDEDEVPAESRHLFITPTLLRLARSVDKHKDKGVLDDFASIKKTPQSRMYTAIELLNDEADKDNNMKGGYKKATGASDINFLIVEKSAVIKHGKHIANDIIRPEDNQTSDAYMQKYRKYGIVDVYENKTAGIRCSHKGVS</sequence>
<dbReference type="Proteomes" id="UP000246114">
    <property type="component" value="Unassembled WGS sequence"/>
</dbReference>
<proteinExistence type="predicted"/>
<dbReference type="EMBL" id="QAMZ01000012">
    <property type="protein sequence ID" value="PWL55142.1"/>
    <property type="molecule type" value="Genomic_DNA"/>
</dbReference>
<comment type="caution">
    <text evidence="1">The sequence shown here is derived from an EMBL/GenBank/DDBJ whole genome shotgun (WGS) entry which is preliminary data.</text>
</comment>
<gene>
    <name evidence="1" type="ORF">DBY38_02405</name>
</gene>
<organism evidence="1 2">
    <name type="scientific">Clostridium cadaveris</name>
    <dbReference type="NCBI Taxonomy" id="1529"/>
    <lineage>
        <taxon>Bacteria</taxon>
        <taxon>Bacillati</taxon>
        <taxon>Bacillota</taxon>
        <taxon>Clostridia</taxon>
        <taxon>Eubacteriales</taxon>
        <taxon>Clostridiaceae</taxon>
        <taxon>Clostridium</taxon>
    </lineage>
</organism>
<dbReference type="AlphaFoldDB" id="A0A316M9D0"/>
<protein>
    <recommendedName>
        <fullName evidence="3">Capsid protein</fullName>
    </recommendedName>
</protein>
<evidence type="ECO:0000313" key="2">
    <source>
        <dbReference type="Proteomes" id="UP000246114"/>
    </source>
</evidence>
<evidence type="ECO:0008006" key="3">
    <source>
        <dbReference type="Google" id="ProtNLM"/>
    </source>
</evidence>
<reference evidence="1 2" key="1">
    <citation type="submission" date="2018-03" db="EMBL/GenBank/DDBJ databases">
        <title>The uncultured portion of the human microbiome is neutrally assembled.</title>
        <authorList>
            <person name="Jeraldo P."/>
            <person name="Boardman L."/>
            <person name="White B.A."/>
            <person name="Nelson H."/>
            <person name="Goldenfeld N."/>
            <person name="Chia N."/>
        </authorList>
    </citation>
    <scope>NUCLEOTIDE SEQUENCE [LARGE SCALE GENOMIC DNA]</scope>
    <source>
        <strain evidence="1">CIM:MAG 903</strain>
    </source>
</reference>